<dbReference type="Proteomes" id="UP000828941">
    <property type="component" value="Chromosome 10"/>
</dbReference>
<reference evidence="1 2" key="1">
    <citation type="journal article" date="2022" name="DNA Res.">
        <title>Chromosomal-level genome assembly of the orchid tree Bauhinia variegata (Leguminosae; Cercidoideae) supports the allotetraploid origin hypothesis of Bauhinia.</title>
        <authorList>
            <person name="Zhong Y."/>
            <person name="Chen Y."/>
            <person name="Zheng D."/>
            <person name="Pang J."/>
            <person name="Liu Y."/>
            <person name="Luo S."/>
            <person name="Meng S."/>
            <person name="Qian L."/>
            <person name="Wei D."/>
            <person name="Dai S."/>
            <person name="Zhou R."/>
        </authorList>
    </citation>
    <scope>NUCLEOTIDE SEQUENCE [LARGE SCALE GENOMIC DNA]</scope>
    <source>
        <strain evidence="1">BV-YZ2020</strain>
    </source>
</reference>
<comment type="caution">
    <text evidence="1">The sequence shown here is derived from an EMBL/GenBank/DDBJ whole genome shotgun (WGS) entry which is preliminary data.</text>
</comment>
<organism evidence="1 2">
    <name type="scientific">Bauhinia variegata</name>
    <name type="common">Purple orchid tree</name>
    <name type="synonym">Phanera variegata</name>
    <dbReference type="NCBI Taxonomy" id="167791"/>
    <lineage>
        <taxon>Eukaryota</taxon>
        <taxon>Viridiplantae</taxon>
        <taxon>Streptophyta</taxon>
        <taxon>Embryophyta</taxon>
        <taxon>Tracheophyta</taxon>
        <taxon>Spermatophyta</taxon>
        <taxon>Magnoliopsida</taxon>
        <taxon>eudicotyledons</taxon>
        <taxon>Gunneridae</taxon>
        <taxon>Pentapetalae</taxon>
        <taxon>rosids</taxon>
        <taxon>fabids</taxon>
        <taxon>Fabales</taxon>
        <taxon>Fabaceae</taxon>
        <taxon>Cercidoideae</taxon>
        <taxon>Cercideae</taxon>
        <taxon>Bauhiniinae</taxon>
        <taxon>Bauhinia</taxon>
    </lineage>
</organism>
<evidence type="ECO:0000313" key="2">
    <source>
        <dbReference type="Proteomes" id="UP000828941"/>
    </source>
</evidence>
<sequence length="404" mass="43912">MTQETSAILETRSPLVQDFNGVDIVFLTGYCYHNDLDLEEAPTTSNLSEALWVSKGVLETDSLLSEESFRVVKDSLYQGSKCWFDVAACPSGVEVCEDRRAMPNLCKFIERFGSEAEVLRKKRKVGGSSSLASIVDYFLKEPQVVFTDPPAPSLATNLVILEAKNTHASSSNPVLEFEDLPMFVLTPLAEPTRGSMPSTTFNDQLEKQACPPLSGRRIKTKITTRRNEGRLFLGESCYVASSSSDLDPDTPMGADEPSARAQEVPSVDPPNSKSVIPARGPSSGPTGGGASIPPSTKVLRRQNGRHLQPKKRASAAEQKFAAAQHESAVAKERASNATSQLAEAKNRLATLEREFSSSMEYLNMLEEKDQTSAALIADLRADLISRDAKILILEGKVVTAKSLL</sequence>
<keyword evidence="2" id="KW-1185">Reference proteome</keyword>
<gene>
    <name evidence="1" type="ORF">L6164_024037</name>
</gene>
<dbReference type="EMBL" id="CM039435">
    <property type="protein sequence ID" value="KAI4316017.1"/>
    <property type="molecule type" value="Genomic_DNA"/>
</dbReference>
<proteinExistence type="predicted"/>
<evidence type="ECO:0000313" key="1">
    <source>
        <dbReference type="EMBL" id="KAI4316017.1"/>
    </source>
</evidence>
<accession>A0ACB9LWC1</accession>
<name>A0ACB9LWC1_BAUVA</name>
<protein>
    <submittedName>
        <fullName evidence="1">Uncharacterized protein</fullName>
    </submittedName>
</protein>